<accession>A0A5Q2QBY8</accession>
<sequence>MGARVARLKGGDSLVFGRLGEELDALEDAGIGYQIIPGITAAAGCAASLKMPLTERGVANKLRLVTAHSCDDTTIDWAGLAQTDETLVFYMGLSMAEHISARLIEHGLAPEWPVALVQSASCPAERTVITTLEHMAADRHRHQLTSPTLIVVGRVVRRACTLSTVRQSA</sequence>
<keyword evidence="4 8" id="KW-0808">Transferase</keyword>
<comment type="similarity">
    <text evidence="1 8">Belongs to the precorrin methyltransferase family.</text>
</comment>
<dbReference type="InterPro" id="IPR014777">
    <property type="entry name" value="4pyrrole_Mease_sub1"/>
</dbReference>
<proteinExistence type="inferred from homology"/>
<dbReference type="InterPro" id="IPR035996">
    <property type="entry name" value="4pyrrol_Methylase_sf"/>
</dbReference>
<organism evidence="10 11">
    <name type="scientific">Litorivicinus lipolyticus</name>
    <dbReference type="NCBI Taxonomy" id="418701"/>
    <lineage>
        <taxon>Bacteria</taxon>
        <taxon>Pseudomonadati</taxon>
        <taxon>Pseudomonadota</taxon>
        <taxon>Gammaproteobacteria</taxon>
        <taxon>Oceanospirillales</taxon>
        <taxon>Litorivicinaceae</taxon>
        <taxon>Litorivicinus</taxon>
    </lineage>
</organism>
<dbReference type="Proteomes" id="UP000388235">
    <property type="component" value="Chromosome"/>
</dbReference>
<dbReference type="PANTHER" id="PTHR45790:SF3">
    <property type="entry name" value="S-ADENOSYL-L-METHIONINE-DEPENDENT UROPORPHYRINOGEN III METHYLTRANSFERASE, CHLOROPLASTIC"/>
    <property type="match status" value="1"/>
</dbReference>
<name>A0A5Q2QBY8_9GAMM</name>
<evidence type="ECO:0000256" key="3">
    <source>
        <dbReference type="ARBA" id="ARBA00022603"/>
    </source>
</evidence>
<evidence type="ECO:0000256" key="6">
    <source>
        <dbReference type="ARBA" id="ARBA00023244"/>
    </source>
</evidence>
<dbReference type="PROSITE" id="PS00840">
    <property type="entry name" value="SUMT_2"/>
    <property type="match status" value="1"/>
</dbReference>
<evidence type="ECO:0000256" key="1">
    <source>
        <dbReference type="ARBA" id="ARBA00005879"/>
    </source>
</evidence>
<dbReference type="GO" id="GO:0032259">
    <property type="term" value="P:methylation"/>
    <property type="evidence" value="ECO:0007669"/>
    <property type="project" value="UniProtKB-KW"/>
</dbReference>
<dbReference type="EC" id="2.1.1.107" evidence="2"/>
<protein>
    <recommendedName>
        <fullName evidence="2">uroporphyrinogen-III C-methyltransferase</fullName>
        <ecNumber evidence="2">2.1.1.107</ecNumber>
    </recommendedName>
</protein>
<evidence type="ECO:0000313" key="10">
    <source>
        <dbReference type="EMBL" id="QGG80803.1"/>
    </source>
</evidence>
<keyword evidence="6" id="KW-0627">Porphyrin biosynthesis</keyword>
<dbReference type="Pfam" id="PF00590">
    <property type="entry name" value="TP_methylase"/>
    <property type="match status" value="1"/>
</dbReference>
<evidence type="ECO:0000256" key="5">
    <source>
        <dbReference type="ARBA" id="ARBA00022691"/>
    </source>
</evidence>
<evidence type="ECO:0000256" key="7">
    <source>
        <dbReference type="ARBA" id="ARBA00060548"/>
    </source>
</evidence>
<dbReference type="SUPFAM" id="SSF53790">
    <property type="entry name" value="Tetrapyrrole methylase"/>
    <property type="match status" value="1"/>
</dbReference>
<evidence type="ECO:0000256" key="8">
    <source>
        <dbReference type="RuleBase" id="RU003960"/>
    </source>
</evidence>
<dbReference type="InterPro" id="IPR003043">
    <property type="entry name" value="Uropor_MeTrfase_CS"/>
</dbReference>
<dbReference type="KEGG" id="llp:GH975_09575"/>
<dbReference type="EMBL" id="CP045871">
    <property type="protein sequence ID" value="QGG80803.1"/>
    <property type="molecule type" value="Genomic_DNA"/>
</dbReference>
<dbReference type="FunFam" id="3.30.950.10:FF:000001">
    <property type="entry name" value="Siroheme synthase"/>
    <property type="match status" value="1"/>
</dbReference>
<evidence type="ECO:0000313" key="11">
    <source>
        <dbReference type="Proteomes" id="UP000388235"/>
    </source>
</evidence>
<dbReference type="Gene3D" id="3.40.1010.10">
    <property type="entry name" value="Cobalt-precorrin-4 Transmethylase, Domain 1"/>
    <property type="match status" value="1"/>
</dbReference>
<dbReference type="PANTHER" id="PTHR45790">
    <property type="entry name" value="SIROHEME SYNTHASE-RELATED"/>
    <property type="match status" value="1"/>
</dbReference>
<comment type="pathway">
    <text evidence="7">Cofactor biosynthesis; adenosylcobalamin biosynthesis; precorrin-2 from uroporphyrinogen III: step 1/1.</text>
</comment>
<keyword evidence="11" id="KW-1185">Reference proteome</keyword>
<dbReference type="OrthoDB" id="9815856at2"/>
<dbReference type="AlphaFoldDB" id="A0A5Q2QBY8"/>
<evidence type="ECO:0000256" key="2">
    <source>
        <dbReference type="ARBA" id="ARBA00012162"/>
    </source>
</evidence>
<gene>
    <name evidence="10" type="ORF">GH975_09575</name>
</gene>
<keyword evidence="3 8" id="KW-0489">Methyltransferase</keyword>
<reference evidence="10 11" key="1">
    <citation type="submission" date="2019-11" db="EMBL/GenBank/DDBJ databases">
        <authorList>
            <person name="Khan S.A."/>
            <person name="Jeon C.O."/>
            <person name="Chun B.H."/>
        </authorList>
    </citation>
    <scope>NUCLEOTIDE SEQUENCE [LARGE SCALE GENOMIC DNA]</scope>
    <source>
        <strain evidence="10 11">IMCC 1097</strain>
    </source>
</reference>
<dbReference type="InterPro" id="IPR050161">
    <property type="entry name" value="Siro_Cobalamin_biosynth"/>
</dbReference>
<evidence type="ECO:0000256" key="4">
    <source>
        <dbReference type="ARBA" id="ARBA00022679"/>
    </source>
</evidence>
<dbReference type="RefSeq" id="WP_153714307.1">
    <property type="nucleotide sequence ID" value="NZ_CP045871.1"/>
</dbReference>
<dbReference type="InterPro" id="IPR014776">
    <property type="entry name" value="4pyrrole_Mease_sub2"/>
</dbReference>
<dbReference type="Gene3D" id="3.30.950.10">
    <property type="entry name" value="Methyltransferase, Cobalt-precorrin-4 Transmethylase, Domain 2"/>
    <property type="match status" value="1"/>
</dbReference>
<dbReference type="GO" id="GO:0019354">
    <property type="term" value="P:siroheme biosynthetic process"/>
    <property type="evidence" value="ECO:0007669"/>
    <property type="project" value="TreeGrafter"/>
</dbReference>
<dbReference type="GO" id="GO:0004851">
    <property type="term" value="F:uroporphyrin-III C-methyltransferase activity"/>
    <property type="evidence" value="ECO:0007669"/>
    <property type="project" value="UniProtKB-EC"/>
</dbReference>
<feature type="domain" description="Tetrapyrrole methylase" evidence="9">
    <location>
        <begin position="2"/>
        <end position="135"/>
    </location>
</feature>
<evidence type="ECO:0000259" key="9">
    <source>
        <dbReference type="Pfam" id="PF00590"/>
    </source>
</evidence>
<dbReference type="InterPro" id="IPR000878">
    <property type="entry name" value="4pyrrol_Mease"/>
</dbReference>
<keyword evidence="5" id="KW-0949">S-adenosyl-L-methionine</keyword>